<organism evidence="3 4">
    <name type="scientific">Mya arenaria</name>
    <name type="common">Soft-shell clam</name>
    <dbReference type="NCBI Taxonomy" id="6604"/>
    <lineage>
        <taxon>Eukaryota</taxon>
        <taxon>Metazoa</taxon>
        <taxon>Spiralia</taxon>
        <taxon>Lophotrochozoa</taxon>
        <taxon>Mollusca</taxon>
        <taxon>Bivalvia</taxon>
        <taxon>Autobranchia</taxon>
        <taxon>Heteroconchia</taxon>
        <taxon>Euheterodonta</taxon>
        <taxon>Imparidentia</taxon>
        <taxon>Neoheterodontei</taxon>
        <taxon>Myida</taxon>
        <taxon>Myoidea</taxon>
        <taxon>Myidae</taxon>
        <taxon>Mya</taxon>
    </lineage>
</organism>
<evidence type="ECO:0000313" key="3">
    <source>
        <dbReference type="EMBL" id="WAR01979.1"/>
    </source>
</evidence>
<comment type="similarity">
    <text evidence="1">Belongs to the isocitrate lyase/PEP mutase superfamily. PEP mutase family.</text>
</comment>
<dbReference type="SUPFAM" id="SSF51621">
    <property type="entry name" value="Phosphoenolpyruvate/pyruvate domain"/>
    <property type="match status" value="1"/>
</dbReference>
<evidence type="ECO:0000256" key="1">
    <source>
        <dbReference type="ARBA" id="ARBA00038455"/>
    </source>
</evidence>
<dbReference type="PANTHER" id="PTHR42905">
    <property type="entry name" value="PHOSPHOENOLPYRUVATE CARBOXYLASE"/>
    <property type="match status" value="1"/>
</dbReference>
<dbReference type="PANTHER" id="PTHR42905:SF7">
    <property type="entry name" value="PHOSPHOENOLPYRUVATE PHOSPHOMUTASE"/>
    <property type="match status" value="1"/>
</dbReference>
<dbReference type="InterPro" id="IPR040442">
    <property type="entry name" value="Pyrv_kinase-like_dom_sf"/>
</dbReference>
<keyword evidence="4" id="KW-1185">Reference proteome</keyword>
<name>A0ABY7DYJ3_MYAAR</name>
<dbReference type="EMBL" id="CP111015">
    <property type="protein sequence ID" value="WAR01979.1"/>
    <property type="molecule type" value="Genomic_DNA"/>
</dbReference>
<proteinExistence type="inferred from homology"/>
<feature type="chain" id="PRO_5045071957" evidence="2">
    <location>
        <begin position="19"/>
        <end position="223"/>
    </location>
</feature>
<dbReference type="Pfam" id="PF13714">
    <property type="entry name" value="PEP_mutase"/>
    <property type="match status" value="1"/>
</dbReference>
<dbReference type="Proteomes" id="UP001164746">
    <property type="component" value="Chromosome 4"/>
</dbReference>
<evidence type="ECO:0000313" key="4">
    <source>
        <dbReference type="Proteomes" id="UP001164746"/>
    </source>
</evidence>
<protein>
    <submittedName>
        <fullName evidence="3">PEPM-like protein</fullName>
    </submittedName>
</protein>
<dbReference type="InterPro" id="IPR039556">
    <property type="entry name" value="ICL/PEPM"/>
</dbReference>
<keyword evidence="2" id="KW-0732">Signal</keyword>
<feature type="signal peptide" evidence="2">
    <location>
        <begin position="1"/>
        <end position="18"/>
    </location>
</feature>
<dbReference type="Gene3D" id="3.20.20.60">
    <property type="entry name" value="Phosphoenolpyruvate-binding domains"/>
    <property type="match status" value="1"/>
</dbReference>
<dbReference type="InterPro" id="IPR015813">
    <property type="entry name" value="Pyrv/PenolPyrv_kinase-like_dom"/>
</dbReference>
<dbReference type="CDD" id="cd00377">
    <property type="entry name" value="ICL_PEPM"/>
    <property type="match status" value="1"/>
</dbReference>
<reference evidence="3" key="1">
    <citation type="submission" date="2022-11" db="EMBL/GenBank/DDBJ databases">
        <title>Centuries of genome instability and evolution in soft-shell clam transmissible cancer (bioRxiv).</title>
        <authorList>
            <person name="Hart S.F.M."/>
            <person name="Yonemitsu M.A."/>
            <person name="Giersch R.M."/>
            <person name="Beal B.F."/>
            <person name="Arriagada G."/>
            <person name="Davis B.W."/>
            <person name="Ostrander E.A."/>
            <person name="Goff S.P."/>
            <person name="Metzger M.J."/>
        </authorList>
    </citation>
    <scope>NUCLEOTIDE SEQUENCE</scope>
    <source>
        <strain evidence="3">MELC-2E11</strain>
        <tissue evidence="3">Siphon/mantle</tissue>
    </source>
</reference>
<gene>
    <name evidence="3" type="ORF">MAR_008537</name>
</gene>
<accession>A0ABY7DYJ3</accession>
<evidence type="ECO:0000256" key="2">
    <source>
        <dbReference type="SAM" id="SignalP"/>
    </source>
</evidence>
<sequence length="223" mass="24693">MNFIITKLGIWGSGLSLSAQWCVRDSNEASWTQVVDMLEFMSDATSIPILLDADTGYGNFNNARRLVRKLEDRGIAGACMEDKLFPKTNSLHEGRAQPLADMEEFALKIKACKDAQRDPDFCIVARVEAFIAGWGLDEALKRATAYREAGPSDNRAHQVLHDTYSAFPGHGRFHGDMGEPQHAGVDQGHAGNIASVKEVFRLQDEPELVSAEDKYLPTKPQEN</sequence>